<dbReference type="InterPro" id="IPR001279">
    <property type="entry name" value="Metallo-B-lactamas"/>
</dbReference>
<dbReference type="AlphaFoldDB" id="A0A1I5DM91"/>
<dbReference type="EMBL" id="FOVO01000043">
    <property type="protein sequence ID" value="SFO00333.1"/>
    <property type="molecule type" value="Genomic_DNA"/>
</dbReference>
<dbReference type="InterPro" id="IPR052159">
    <property type="entry name" value="Competence_DNA_uptake"/>
</dbReference>
<dbReference type="RefSeq" id="WP_092520569.1">
    <property type="nucleotide sequence ID" value="NZ_CAWRAH010000086.1"/>
</dbReference>
<evidence type="ECO:0000313" key="3">
    <source>
        <dbReference type="Proteomes" id="UP000199011"/>
    </source>
</evidence>
<evidence type="ECO:0000259" key="1">
    <source>
        <dbReference type="Pfam" id="PF00753"/>
    </source>
</evidence>
<evidence type="ECO:0000313" key="2">
    <source>
        <dbReference type="EMBL" id="SFO00333.1"/>
    </source>
</evidence>
<dbReference type="Proteomes" id="UP000199011">
    <property type="component" value="Unassembled WGS sequence"/>
</dbReference>
<sequence>MLKIRMHKADNGDCVSIETESEFILIDGGTAQSFDNWKKQIVGQVDKIDSLIVTHIDNDHVNGIIKLLIHPECPSIEQVYFNGAEQLFGQLAEDGQVDQRADVKLQALSEECSDVGDKEPIGYSEGTSLSYVISSNGIKCNDVVDGEALYREKCEGFDIGSLKFTLIGPVHSSLSELKRIWEDKLEERNIRPRIISKSYYDAFEQYASNVREPVPNNHEISSTEQSSIQTLANTPFDDDDSPTNRSSFSFLIESDGKRILYLGDCHSEVVTSWLDQQELEKIKVDVVKISHHGSQNNTSLELLRLIECNKYLISTNGKSHGHPNLETLARIALVNADFETEIFLNYELETIPDWFVTELNASYPSIKLLMNSCEVEL</sequence>
<proteinExistence type="predicted"/>
<dbReference type="Gene3D" id="3.60.15.10">
    <property type="entry name" value="Ribonuclease Z/Hydroxyacylglutathione hydrolase-like"/>
    <property type="match status" value="1"/>
</dbReference>
<dbReference type="PANTHER" id="PTHR30619:SF1">
    <property type="entry name" value="RECOMBINATION PROTEIN 2"/>
    <property type="match status" value="1"/>
</dbReference>
<organism evidence="2 3">
    <name type="scientific">Xenorhabdus japonica</name>
    <dbReference type="NCBI Taxonomy" id="53341"/>
    <lineage>
        <taxon>Bacteria</taxon>
        <taxon>Pseudomonadati</taxon>
        <taxon>Pseudomonadota</taxon>
        <taxon>Gammaproteobacteria</taxon>
        <taxon>Enterobacterales</taxon>
        <taxon>Morganellaceae</taxon>
        <taxon>Xenorhabdus</taxon>
    </lineage>
</organism>
<accession>A0A1I5DM91</accession>
<dbReference type="STRING" id="53341.SAMN05421579_1439"/>
<dbReference type="PANTHER" id="PTHR30619">
    <property type="entry name" value="DNA INTERNALIZATION/COMPETENCE PROTEIN COMEC/REC2"/>
    <property type="match status" value="1"/>
</dbReference>
<protein>
    <submittedName>
        <fullName evidence="2">Metallo-beta-lactamase superfamily protein</fullName>
    </submittedName>
</protein>
<dbReference type="Pfam" id="PF00753">
    <property type="entry name" value="Lactamase_B"/>
    <property type="match status" value="1"/>
</dbReference>
<name>A0A1I5DM91_9GAMM</name>
<dbReference type="SUPFAM" id="SSF56281">
    <property type="entry name" value="Metallo-hydrolase/oxidoreductase"/>
    <property type="match status" value="1"/>
</dbReference>
<dbReference type="OrthoDB" id="418728at2"/>
<gene>
    <name evidence="2" type="ORF">SAMN05421579_1439</name>
</gene>
<dbReference type="InterPro" id="IPR036866">
    <property type="entry name" value="RibonucZ/Hydroxyglut_hydro"/>
</dbReference>
<reference evidence="3" key="1">
    <citation type="submission" date="2016-10" db="EMBL/GenBank/DDBJ databases">
        <authorList>
            <person name="Varghese N."/>
            <person name="Submissions S."/>
        </authorList>
    </citation>
    <scope>NUCLEOTIDE SEQUENCE [LARGE SCALE GENOMIC DNA]</scope>
    <source>
        <strain evidence="3">DSM 16522</strain>
    </source>
</reference>
<keyword evidence="3" id="KW-1185">Reference proteome</keyword>
<feature type="domain" description="Metallo-beta-lactamase" evidence="1">
    <location>
        <begin position="10"/>
        <end position="75"/>
    </location>
</feature>